<evidence type="ECO:0000256" key="5">
    <source>
        <dbReference type="ARBA" id="ARBA00023136"/>
    </source>
</evidence>
<dbReference type="PANTHER" id="PTHR42718">
    <property type="entry name" value="MAJOR FACILITATOR SUPERFAMILY MULTIDRUG TRANSPORTER MFSC"/>
    <property type="match status" value="1"/>
</dbReference>
<feature type="transmembrane region" description="Helical" evidence="6">
    <location>
        <begin position="198"/>
        <end position="216"/>
    </location>
</feature>
<name>A0A0D2HL34_9BACT</name>
<feature type="transmembrane region" description="Helical" evidence="6">
    <location>
        <begin position="76"/>
        <end position="95"/>
    </location>
</feature>
<dbReference type="GO" id="GO:0016020">
    <property type="term" value="C:membrane"/>
    <property type="evidence" value="ECO:0007669"/>
    <property type="project" value="UniProtKB-SubCell"/>
</dbReference>
<feature type="transmembrane region" description="Helical" evidence="6">
    <location>
        <begin position="222"/>
        <end position="240"/>
    </location>
</feature>
<dbReference type="PROSITE" id="PS50850">
    <property type="entry name" value="MFS"/>
    <property type="match status" value="1"/>
</dbReference>
<evidence type="ECO:0000256" key="2">
    <source>
        <dbReference type="ARBA" id="ARBA00022448"/>
    </source>
</evidence>
<dbReference type="RefSeq" id="WP_052515495.1">
    <property type="nucleotide sequence ID" value="NZ_AZAC01000056.1"/>
</dbReference>
<comment type="caution">
    <text evidence="8">The sequence shown here is derived from an EMBL/GenBank/DDBJ whole genome shotgun (WGS) entry which is preliminary data.</text>
</comment>
<feature type="transmembrane region" description="Helical" evidence="6">
    <location>
        <begin position="134"/>
        <end position="153"/>
    </location>
</feature>
<feature type="transmembrane region" description="Helical" evidence="6">
    <location>
        <begin position="390"/>
        <end position="413"/>
    </location>
</feature>
<dbReference type="SUPFAM" id="SSF103473">
    <property type="entry name" value="MFS general substrate transporter"/>
    <property type="match status" value="1"/>
</dbReference>
<dbReference type="Proteomes" id="UP000032233">
    <property type="component" value="Unassembled WGS sequence"/>
</dbReference>
<evidence type="ECO:0000259" key="7">
    <source>
        <dbReference type="PROSITE" id="PS50850"/>
    </source>
</evidence>
<dbReference type="Gene3D" id="1.20.1720.10">
    <property type="entry name" value="Multidrug resistance protein D"/>
    <property type="match status" value="1"/>
</dbReference>
<dbReference type="InterPro" id="IPR036259">
    <property type="entry name" value="MFS_trans_sf"/>
</dbReference>
<dbReference type="InterPro" id="IPR011701">
    <property type="entry name" value="MFS"/>
</dbReference>
<evidence type="ECO:0000256" key="1">
    <source>
        <dbReference type="ARBA" id="ARBA00004141"/>
    </source>
</evidence>
<feature type="transmembrane region" description="Helical" evidence="6">
    <location>
        <begin position="159"/>
        <end position="178"/>
    </location>
</feature>
<keyword evidence="9" id="KW-1185">Reference proteome</keyword>
<feature type="transmembrane region" description="Helical" evidence="6">
    <location>
        <begin position="43"/>
        <end position="64"/>
    </location>
</feature>
<dbReference type="InterPro" id="IPR020846">
    <property type="entry name" value="MFS_dom"/>
</dbReference>
<keyword evidence="2" id="KW-0813">Transport</keyword>
<dbReference type="PROSITE" id="PS00216">
    <property type="entry name" value="SUGAR_TRANSPORT_1"/>
    <property type="match status" value="1"/>
</dbReference>
<evidence type="ECO:0000256" key="6">
    <source>
        <dbReference type="SAM" id="Phobius"/>
    </source>
</evidence>
<reference evidence="8 9" key="1">
    <citation type="submission" date="2013-11" db="EMBL/GenBank/DDBJ databases">
        <title>Metagenomic analysis of a methanogenic consortium involved in long chain n-alkane degradation.</title>
        <authorList>
            <person name="Davidova I.A."/>
            <person name="Callaghan A.V."/>
            <person name="Wawrik B."/>
            <person name="Pruitt S."/>
            <person name="Marks C."/>
            <person name="Duncan K.E."/>
            <person name="Suflita J.M."/>
        </authorList>
    </citation>
    <scope>NUCLEOTIDE SEQUENCE [LARGE SCALE GENOMIC DNA]</scope>
    <source>
        <strain evidence="8 9">SPR</strain>
    </source>
</reference>
<gene>
    <name evidence="8" type="ORF">X474_23930</name>
</gene>
<evidence type="ECO:0000313" key="8">
    <source>
        <dbReference type="EMBL" id="KIX11348.1"/>
    </source>
</evidence>
<feature type="transmembrane region" description="Helical" evidence="6">
    <location>
        <begin position="261"/>
        <end position="284"/>
    </location>
</feature>
<dbReference type="InParanoid" id="A0A0D2HL34"/>
<dbReference type="InterPro" id="IPR005829">
    <property type="entry name" value="Sugar_transporter_CS"/>
</dbReference>
<evidence type="ECO:0000256" key="3">
    <source>
        <dbReference type="ARBA" id="ARBA00022692"/>
    </source>
</evidence>
<feature type="transmembrane region" description="Helical" evidence="6">
    <location>
        <begin position="352"/>
        <end position="369"/>
    </location>
</feature>
<feature type="transmembrane region" description="Helical" evidence="6">
    <location>
        <begin position="433"/>
        <end position="451"/>
    </location>
</feature>
<feature type="domain" description="Major facilitator superfamily (MFS) profile" evidence="7">
    <location>
        <begin position="10"/>
        <end position="457"/>
    </location>
</feature>
<proteinExistence type="predicted"/>
<dbReference type="PATRIC" id="fig|1429043.3.peg.5058"/>
<dbReference type="EMBL" id="AZAC01000056">
    <property type="protein sequence ID" value="KIX11348.1"/>
    <property type="molecule type" value="Genomic_DNA"/>
</dbReference>
<sequence length="457" mass="49413">MAEKNLKKTVLAVTTFTSFLTPFMISAVNITLPQVQADFQTNAIMLSWIANSYFLSTAAFLLPIGKLADIYGRKKTYVSGILVFSLASLLAAFSPNIETLIALRALQGLGGAMITTTGMAIITSVFPPTERGRAMGILVAGVYLGISLGPYTGGLITDLLGWRAVYAIFGVLCLWAFYRSLTRLNQEWADARGEKLDWTGSFLYTPFLVALIFGISNISSSYGPWLILVGLLGLTAFVWWELRIENPVFEVRLFYENRVFAFSNLAALINYAATVGVAFFLGQYLQFVRGMSPHEAGLVLLVQPAMQALFSPLAGKLSDRIEPRIIASAGMAMNTLGLGFMIMVGLETHTGLIIANLAFLGLGFAFFSSPNTNAIMSSVEKKHLGVASGAVATMRTVGMVFSLTAASLVFSLYLGANPIGPDNLHLFVKSQSASFTFFTLLAGFGTMCSMIRGKLRD</sequence>
<dbReference type="PANTHER" id="PTHR42718:SF9">
    <property type="entry name" value="MAJOR FACILITATOR SUPERFAMILY MULTIDRUG TRANSPORTER MFSC"/>
    <property type="match status" value="1"/>
</dbReference>
<feature type="transmembrane region" description="Helical" evidence="6">
    <location>
        <begin position="325"/>
        <end position="346"/>
    </location>
</feature>
<keyword evidence="5 6" id="KW-0472">Membrane</keyword>
<dbReference type="GO" id="GO:0022857">
    <property type="term" value="F:transmembrane transporter activity"/>
    <property type="evidence" value="ECO:0007669"/>
    <property type="project" value="InterPro"/>
</dbReference>
<keyword evidence="4 6" id="KW-1133">Transmembrane helix</keyword>
<keyword evidence="3 6" id="KW-0812">Transmembrane</keyword>
<evidence type="ECO:0000313" key="9">
    <source>
        <dbReference type="Proteomes" id="UP000032233"/>
    </source>
</evidence>
<dbReference type="STRING" id="1429043.X474_23930"/>
<protein>
    <submittedName>
        <fullName evidence="8">MFS transporter</fullName>
    </submittedName>
</protein>
<accession>A0A0D2HL34</accession>
<dbReference type="AlphaFoldDB" id="A0A0D2HL34"/>
<dbReference type="Gene3D" id="1.20.1250.20">
    <property type="entry name" value="MFS general substrate transporter like domains"/>
    <property type="match status" value="1"/>
</dbReference>
<dbReference type="Pfam" id="PF07690">
    <property type="entry name" value="MFS_1"/>
    <property type="match status" value="2"/>
</dbReference>
<dbReference type="CDD" id="cd17321">
    <property type="entry name" value="MFS_MMR_MDR_like"/>
    <property type="match status" value="1"/>
</dbReference>
<evidence type="ECO:0000256" key="4">
    <source>
        <dbReference type="ARBA" id="ARBA00022989"/>
    </source>
</evidence>
<organism evidence="8 9">
    <name type="scientific">Dethiosulfatarculus sandiegensis</name>
    <dbReference type="NCBI Taxonomy" id="1429043"/>
    <lineage>
        <taxon>Bacteria</taxon>
        <taxon>Pseudomonadati</taxon>
        <taxon>Thermodesulfobacteriota</taxon>
        <taxon>Desulfarculia</taxon>
        <taxon>Desulfarculales</taxon>
        <taxon>Desulfarculaceae</taxon>
        <taxon>Dethiosulfatarculus</taxon>
    </lineage>
</organism>
<feature type="transmembrane region" description="Helical" evidence="6">
    <location>
        <begin position="101"/>
        <end position="122"/>
    </location>
</feature>
<comment type="subcellular location">
    <subcellularLocation>
        <location evidence="1">Membrane</location>
        <topology evidence="1">Multi-pass membrane protein</topology>
    </subcellularLocation>
</comment>